<feature type="region of interest" description="Disordered" evidence="3">
    <location>
        <begin position="1"/>
        <end position="27"/>
    </location>
</feature>
<proteinExistence type="predicted"/>
<dbReference type="SUPFAM" id="SSF49265">
    <property type="entry name" value="Fibronectin type III"/>
    <property type="match status" value="1"/>
</dbReference>
<reference evidence="5 6" key="1">
    <citation type="submission" date="2019-05" db="EMBL/GenBank/DDBJ databases">
        <title>Another draft genome of Portunus trituberculatus and its Hox gene families provides insights of decapod evolution.</title>
        <authorList>
            <person name="Jeong J.-H."/>
            <person name="Song I."/>
            <person name="Kim S."/>
            <person name="Choi T."/>
            <person name="Kim D."/>
            <person name="Ryu S."/>
            <person name="Kim W."/>
        </authorList>
    </citation>
    <scope>NUCLEOTIDE SEQUENCE [LARGE SCALE GENOMIC DNA]</scope>
    <source>
        <tissue evidence="5">Muscle</tissue>
    </source>
</reference>
<dbReference type="SMART" id="SM00408">
    <property type="entry name" value="IGc2"/>
    <property type="match status" value="1"/>
</dbReference>
<evidence type="ECO:0000256" key="1">
    <source>
        <dbReference type="ARBA" id="ARBA00023157"/>
    </source>
</evidence>
<dbReference type="InterPro" id="IPR007110">
    <property type="entry name" value="Ig-like_dom"/>
</dbReference>
<comment type="caution">
    <text evidence="5">The sequence shown here is derived from an EMBL/GenBank/DDBJ whole genome shotgun (WGS) entry which is preliminary data.</text>
</comment>
<evidence type="ECO:0000256" key="3">
    <source>
        <dbReference type="SAM" id="MobiDB-lite"/>
    </source>
</evidence>
<accession>A0A5B7HQB6</accession>
<dbReference type="PROSITE" id="PS50835">
    <property type="entry name" value="IG_LIKE"/>
    <property type="match status" value="1"/>
</dbReference>
<evidence type="ECO:0000313" key="6">
    <source>
        <dbReference type="Proteomes" id="UP000324222"/>
    </source>
</evidence>
<dbReference type="InterPro" id="IPR013098">
    <property type="entry name" value="Ig_I-set"/>
</dbReference>
<evidence type="ECO:0000313" key="5">
    <source>
        <dbReference type="EMBL" id="MPC74630.1"/>
    </source>
</evidence>
<dbReference type="SUPFAM" id="SSF48726">
    <property type="entry name" value="Immunoglobulin"/>
    <property type="match status" value="1"/>
</dbReference>
<dbReference type="InterPro" id="IPR036116">
    <property type="entry name" value="FN3_sf"/>
</dbReference>
<dbReference type="InterPro" id="IPR013783">
    <property type="entry name" value="Ig-like_fold"/>
</dbReference>
<sequence length="158" mass="17108">MREVKEGATPNTAPFMREKPQTTAISPGGKLDLTVAVSGVPEPGIQWFKNDIAIAADSQRVTITTKGGRSTLSFSKCKEMDAGLYKVVARNDAGQVTHKFRLIPGHQPGACDTPEITQVGETEMFVKWTAPIDDGGSRVICYMLEMKISGECAVCVCW</sequence>
<dbReference type="CDD" id="cd00063">
    <property type="entry name" value="FN3"/>
    <property type="match status" value="1"/>
</dbReference>
<evidence type="ECO:0000259" key="4">
    <source>
        <dbReference type="PROSITE" id="PS50835"/>
    </source>
</evidence>
<dbReference type="InterPro" id="IPR003598">
    <property type="entry name" value="Ig_sub2"/>
</dbReference>
<keyword evidence="6" id="KW-1185">Reference proteome</keyword>
<feature type="domain" description="Ig-like" evidence="4">
    <location>
        <begin position="14"/>
        <end position="97"/>
    </location>
</feature>
<dbReference type="Pfam" id="PF07679">
    <property type="entry name" value="I-set"/>
    <property type="match status" value="1"/>
</dbReference>
<gene>
    <name evidence="5" type="primary">Ttn_0</name>
    <name evidence="5" type="ORF">E2C01_068998</name>
</gene>
<organism evidence="5 6">
    <name type="scientific">Portunus trituberculatus</name>
    <name type="common">Swimming crab</name>
    <name type="synonym">Neptunus trituberculatus</name>
    <dbReference type="NCBI Taxonomy" id="210409"/>
    <lineage>
        <taxon>Eukaryota</taxon>
        <taxon>Metazoa</taxon>
        <taxon>Ecdysozoa</taxon>
        <taxon>Arthropoda</taxon>
        <taxon>Crustacea</taxon>
        <taxon>Multicrustacea</taxon>
        <taxon>Malacostraca</taxon>
        <taxon>Eumalacostraca</taxon>
        <taxon>Eucarida</taxon>
        <taxon>Decapoda</taxon>
        <taxon>Pleocyemata</taxon>
        <taxon>Brachyura</taxon>
        <taxon>Eubrachyura</taxon>
        <taxon>Portunoidea</taxon>
        <taxon>Portunidae</taxon>
        <taxon>Portuninae</taxon>
        <taxon>Portunus</taxon>
    </lineage>
</organism>
<dbReference type="Proteomes" id="UP000324222">
    <property type="component" value="Unassembled WGS sequence"/>
</dbReference>
<dbReference type="PANTHER" id="PTHR14340">
    <property type="entry name" value="MICROFIBRIL-ASSOCIATED GLYCOPROTEIN 3"/>
    <property type="match status" value="1"/>
</dbReference>
<protein>
    <submittedName>
        <fullName evidence="5">Titin</fullName>
    </submittedName>
</protein>
<name>A0A5B7HQB6_PORTR</name>
<keyword evidence="2" id="KW-0393">Immunoglobulin domain</keyword>
<dbReference type="FunFam" id="2.60.40.10:FF:000032">
    <property type="entry name" value="palladin isoform X1"/>
    <property type="match status" value="1"/>
</dbReference>
<keyword evidence="1" id="KW-1015">Disulfide bond</keyword>
<dbReference type="EMBL" id="VSRR010039332">
    <property type="protein sequence ID" value="MPC74630.1"/>
    <property type="molecule type" value="Genomic_DNA"/>
</dbReference>
<dbReference type="GO" id="GO:0009653">
    <property type="term" value="P:anatomical structure morphogenesis"/>
    <property type="evidence" value="ECO:0007669"/>
    <property type="project" value="UniProtKB-ARBA"/>
</dbReference>
<dbReference type="InterPro" id="IPR036179">
    <property type="entry name" value="Ig-like_dom_sf"/>
</dbReference>
<dbReference type="PANTHER" id="PTHR14340:SF9">
    <property type="entry name" value="FIBRONECTIN TYPE-III DOMAIN-CONTAINING PROTEIN"/>
    <property type="match status" value="1"/>
</dbReference>
<dbReference type="InterPro" id="IPR003961">
    <property type="entry name" value="FN3_dom"/>
</dbReference>
<dbReference type="Gene3D" id="2.60.40.10">
    <property type="entry name" value="Immunoglobulins"/>
    <property type="match status" value="2"/>
</dbReference>
<evidence type="ECO:0000256" key="2">
    <source>
        <dbReference type="ARBA" id="ARBA00023319"/>
    </source>
</evidence>
<dbReference type="AlphaFoldDB" id="A0A5B7HQB6"/>
<dbReference type="OrthoDB" id="6371610at2759"/>
<dbReference type="GO" id="GO:0030154">
    <property type="term" value="P:cell differentiation"/>
    <property type="evidence" value="ECO:0007669"/>
    <property type="project" value="UniProtKB-ARBA"/>
</dbReference>